<dbReference type="CDD" id="cd01335">
    <property type="entry name" value="Radical_SAM"/>
    <property type="match status" value="1"/>
</dbReference>
<dbReference type="Gene3D" id="3.20.20.70">
    <property type="entry name" value="Aldolase class I"/>
    <property type="match status" value="1"/>
</dbReference>
<name>A0A0F9XDB4_9ZZZZ</name>
<dbReference type="InterPro" id="IPR058240">
    <property type="entry name" value="rSAM_sf"/>
</dbReference>
<evidence type="ECO:0000259" key="10">
    <source>
        <dbReference type="PROSITE" id="PS51918"/>
    </source>
</evidence>
<feature type="domain" description="Radical SAM core" evidence="10">
    <location>
        <begin position="53"/>
        <end position="275"/>
    </location>
</feature>
<dbReference type="InterPro" id="IPR013785">
    <property type="entry name" value="Aldolase_TIM"/>
</dbReference>
<organism evidence="11">
    <name type="scientific">marine sediment metagenome</name>
    <dbReference type="NCBI Taxonomy" id="412755"/>
    <lineage>
        <taxon>unclassified sequences</taxon>
        <taxon>metagenomes</taxon>
        <taxon>ecological metagenomes</taxon>
    </lineage>
</organism>
<evidence type="ECO:0000256" key="1">
    <source>
        <dbReference type="ARBA" id="ARBA00001966"/>
    </source>
</evidence>
<dbReference type="SUPFAM" id="SSF102114">
    <property type="entry name" value="Radical SAM enzymes"/>
    <property type="match status" value="1"/>
</dbReference>
<dbReference type="Pfam" id="PF04055">
    <property type="entry name" value="Radical_SAM"/>
    <property type="match status" value="1"/>
</dbReference>
<dbReference type="GO" id="GO:0046872">
    <property type="term" value="F:metal ion binding"/>
    <property type="evidence" value="ECO:0007669"/>
    <property type="project" value="UniProtKB-KW"/>
</dbReference>
<dbReference type="SFLD" id="SFLDG01058">
    <property type="entry name" value="lipoyl_synthase_like"/>
    <property type="match status" value="1"/>
</dbReference>
<proteinExistence type="inferred from homology"/>
<evidence type="ECO:0000256" key="5">
    <source>
        <dbReference type="ARBA" id="ARBA00022691"/>
    </source>
</evidence>
<evidence type="ECO:0000256" key="4">
    <source>
        <dbReference type="ARBA" id="ARBA00022679"/>
    </source>
</evidence>
<dbReference type="InterPro" id="IPR007197">
    <property type="entry name" value="rSAM"/>
</dbReference>
<evidence type="ECO:0000256" key="9">
    <source>
        <dbReference type="ARBA" id="ARBA00047326"/>
    </source>
</evidence>
<dbReference type="EMBL" id="LAZR01000061">
    <property type="protein sequence ID" value="KKN97021.1"/>
    <property type="molecule type" value="Genomic_DNA"/>
</dbReference>
<keyword evidence="5" id="KW-0949">S-adenosyl-L-methionine</keyword>
<comment type="catalytic activity">
    <reaction evidence="9">
        <text>[[Fe-S] cluster scaffold protein carrying a second [4Fe-4S](2+) cluster] + N(6)-octanoyl-L-lysyl-[protein] + 2 oxidized [2Fe-2S]-[ferredoxin] + 2 S-adenosyl-L-methionine + 4 H(+) = [[Fe-S] cluster scaffold protein] + N(6)-[(R)-dihydrolipoyl]-L-lysyl-[protein] + 4 Fe(3+) + 2 hydrogen sulfide + 2 5'-deoxyadenosine + 2 L-methionine + 2 reduced [2Fe-2S]-[ferredoxin]</text>
        <dbReference type="Rhea" id="RHEA:16585"/>
        <dbReference type="Rhea" id="RHEA-COMP:9928"/>
        <dbReference type="Rhea" id="RHEA-COMP:10000"/>
        <dbReference type="Rhea" id="RHEA-COMP:10001"/>
        <dbReference type="Rhea" id="RHEA-COMP:10475"/>
        <dbReference type="Rhea" id="RHEA-COMP:14568"/>
        <dbReference type="Rhea" id="RHEA-COMP:14569"/>
        <dbReference type="ChEBI" id="CHEBI:15378"/>
        <dbReference type="ChEBI" id="CHEBI:17319"/>
        <dbReference type="ChEBI" id="CHEBI:29034"/>
        <dbReference type="ChEBI" id="CHEBI:29919"/>
        <dbReference type="ChEBI" id="CHEBI:33722"/>
        <dbReference type="ChEBI" id="CHEBI:33737"/>
        <dbReference type="ChEBI" id="CHEBI:33738"/>
        <dbReference type="ChEBI" id="CHEBI:57844"/>
        <dbReference type="ChEBI" id="CHEBI:59789"/>
        <dbReference type="ChEBI" id="CHEBI:78809"/>
        <dbReference type="ChEBI" id="CHEBI:83100"/>
        <dbReference type="EC" id="2.8.1.8"/>
    </reaction>
</comment>
<keyword evidence="7" id="KW-0408">Iron</keyword>
<dbReference type="EC" id="2.8.1.8" evidence="2"/>
<evidence type="ECO:0000256" key="6">
    <source>
        <dbReference type="ARBA" id="ARBA00022723"/>
    </source>
</evidence>
<dbReference type="HAMAP" id="MF_00206">
    <property type="entry name" value="Lipoyl_synth"/>
    <property type="match status" value="1"/>
</dbReference>
<accession>A0A0F9XDB4</accession>
<keyword evidence="8" id="KW-0411">Iron-sulfur</keyword>
<dbReference type="SMART" id="SM00729">
    <property type="entry name" value="Elp3"/>
    <property type="match status" value="1"/>
</dbReference>
<keyword evidence="6" id="KW-0479">Metal-binding</keyword>
<dbReference type="PANTHER" id="PTHR10949:SF0">
    <property type="entry name" value="LIPOYL SYNTHASE, MITOCHONDRIAL"/>
    <property type="match status" value="1"/>
</dbReference>
<dbReference type="GO" id="GO:0051539">
    <property type="term" value="F:4 iron, 4 sulfur cluster binding"/>
    <property type="evidence" value="ECO:0007669"/>
    <property type="project" value="UniProtKB-KW"/>
</dbReference>
<dbReference type="PANTHER" id="PTHR10949">
    <property type="entry name" value="LIPOYL SYNTHASE"/>
    <property type="match status" value="1"/>
</dbReference>
<sequence length="297" mass="31721">MTAAAPKRRRLPAWLGRTIPAGPRSAAVRKVLETLDLATVCRSAKCPNRAECFAAGTATFMILGDACTRDCAFCGIASAPPQPLRANEPDAVAAAAEQLALAHVVITSVTRDDLPDGGAGHFARTIRAVRGRTPSAAIEVLTPDFGGDGEAVETVLSAGCDVFNHNVETAPRLYDRVRPQANYQRSLAVLARADTWRRQRPPGRRPITKSGLMLGLGERDDEIEQVLQDLRGARCDVVTMGQYLRPSDANVPVARFVRPERFAAWRETALAMGFSAVAAGPFVRSSYRAGTLAGSAG</sequence>
<evidence type="ECO:0000256" key="8">
    <source>
        <dbReference type="ARBA" id="ARBA00023014"/>
    </source>
</evidence>
<dbReference type="PIRSF" id="PIRSF005963">
    <property type="entry name" value="Lipoyl_synth"/>
    <property type="match status" value="1"/>
</dbReference>
<dbReference type="SFLD" id="SFLDS00029">
    <property type="entry name" value="Radical_SAM"/>
    <property type="match status" value="1"/>
</dbReference>
<protein>
    <recommendedName>
        <fullName evidence="2">lipoyl synthase</fullName>
        <ecNumber evidence="2">2.8.1.8</ecNumber>
    </recommendedName>
</protein>
<dbReference type="GO" id="GO:0016992">
    <property type="term" value="F:lipoate synthase activity"/>
    <property type="evidence" value="ECO:0007669"/>
    <property type="project" value="UniProtKB-EC"/>
</dbReference>
<keyword evidence="3" id="KW-0004">4Fe-4S</keyword>
<dbReference type="SFLD" id="SFLDF00271">
    <property type="entry name" value="lipoyl_synthase"/>
    <property type="match status" value="1"/>
</dbReference>
<comment type="caution">
    <text evidence="11">The sequence shown here is derived from an EMBL/GenBank/DDBJ whole genome shotgun (WGS) entry which is preliminary data.</text>
</comment>
<gene>
    <name evidence="11" type="ORF">LCGC14_0162720</name>
</gene>
<evidence type="ECO:0000256" key="7">
    <source>
        <dbReference type="ARBA" id="ARBA00023004"/>
    </source>
</evidence>
<dbReference type="NCBIfam" id="NF004019">
    <property type="entry name" value="PRK05481.1"/>
    <property type="match status" value="1"/>
</dbReference>
<keyword evidence="4" id="KW-0808">Transferase</keyword>
<evidence type="ECO:0000256" key="3">
    <source>
        <dbReference type="ARBA" id="ARBA00022485"/>
    </source>
</evidence>
<comment type="cofactor">
    <cofactor evidence="1">
        <name>[4Fe-4S] cluster</name>
        <dbReference type="ChEBI" id="CHEBI:49883"/>
    </cofactor>
</comment>
<dbReference type="AlphaFoldDB" id="A0A0F9XDB4"/>
<dbReference type="PROSITE" id="PS51918">
    <property type="entry name" value="RADICAL_SAM"/>
    <property type="match status" value="1"/>
</dbReference>
<dbReference type="InterPro" id="IPR006638">
    <property type="entry name" value="Elp3/MiaA/NifB-like_rSAM"/>
</dbReference>
<evidence type="ECO:0000313" key="11">
    <source>
        <dbReference type="EMBL" id="KKN97021.1"/>
    </source>
</evidence>
<dbReference type="NCBIfam" id="NF009544">
    <property type="entry name" value="PRK12928.1"/>
    <property type="match status" value="1"/>
</dbReference>
<dbReference type="InterPro" id="IPR003698">
    <property type="entry name" value="Lipoyl_synth"/>
</dbReference>
<evidence type="ECO:0000256" key="2">
    <source>
        <dbReference type="ARBA" id="ARBA00012237"/>
    </source>
</evidence>
<dbReference type="NCBIfam" id="TIGR00510">
    <property type="entry name" value="lipA"/>
    <property type="match status" value="1"/>
</dbReference>
<reference evidence="11" key="1">
    <citation type="journal article" date="2015" name="Nature">
        <title>Complex archaea that bridge the gap between prokaryotes and eukaryotes.</title>
        <authorList>
            <person name="Spang A."/>
            <person name="Saw J.H."/>
            <person name="Jorgensen S.L."/>
            <person name="Zaremba-Niedzwiedzka K."/>
            <person name="Martijn J."/>
            <person name="Lind A.E."/>
            <person name="van Eijk R."/>
            <person name="Schleper C."/>
            <person name="Guy L."/>
            <person name="Ettema T.J."/>
        </authorList>
    </citation>
    <scope>NUCLEOTIDE SEQUENCE</scope>
</reference>